<feature type="transmembrane region" description="Helical" evidence="1">
    <location>
        <begin position="189"/>
        <end position="208"/>
    </location>
</feature>
<sequence>MNQPPASTLAQSRDLARLSGGANLTSPSLEGTNMKAFLVISLVFAFCCWCVQLGGLAALNHDCNNVPADIAAYAQQQNLTNVASVFQSVSNYNEAYNYGTAPRCSVIFGLQWWITVAFFFIILGIAVCAASDTALLATGFAWGISLGVVSAILWLLCQRYNVIDWSLDNVNTPLWRALRSLKTPIQVTYAGYILESISAVLVFFAINAQYHKPANASAGSWQAPMATKEGASSV</sequence>
<keyword evidence="3" id="KW-1185">Reference proteome</keyword>
<accession>A0AAW1R822</accession>
<feature type="transmembrane region" description="Helical" evidence="1">
    <location>
        <begin position="36"/>
        <end position="59"/>
    </location>
</feature>
<feature type="transmembrane region" description="Helical" evidence="1">
    <location>
        <begin position="110"/>
        <end position="128"/>
    </location>
</feature>
<evidence type="ECO:0000313" key="2">
    <source>
        <dbReference type="EMBL" id="KAK9829942.1"/>
    </source>
</evidence>
<comment type="caution">
    <text evidence="2">The sequence shown here is derived from an EMBL/GenBank/DDBJ whole genome shotgun (WGS) entry which is preliminary data.</text>
</comment>
<dbReference type="EMBL" id="JALJOR010000001">
    <property type="protein sequence ID" value="KAK9829942.1"/>
    <property type="molecule type" value="Genomic_DNA"/>
</dbReference>
<keyword evidence="1" id="KW-0812">Transmembrane</keyword>
<dbReference type="AlphaFoldDB" id="A0AAW1R822"/>
<keyword evidence="1" id="KW-0472">Membrane</keyword>
<proteinExistence type="predicted"/>
<organism evidence="2 3">
    <name type="scientific">[Myrmecia] bisecta</name>
    <dbReference type="NCBI Taxonomy" id="41462"/>
    <lineage>
        <taxon>Eukaryota</taxon>
        <taxon>Viridiplantae</taxon>
        <taxon>Chlorophyta</taxon>
        <taxon>core chlorophytes</taxon>
        <taxon>Trebouxiophyceae</taxon>
        <taxon>Trebouxiales</taxon>
        <taxon>Trebouxiaceae</taxon>
        <taxon>Myrmecia</taxon>
    </lineage>
</organism>
<gene>
    <name evidence="2" type="ORF">WJX72_008770</name>
</gene>
<dbReference type="Proteomes" id="UP001489004">
    <property type="component" value="Unassembled WGS sequence"/>
</dbReference>
<keyword evidence="1" id="KW-1133">Transmembrane helix</keyword>
<reference evidence="2 3" key="1">
    <citation type="journal article" date="2024" name="Nat. Commun.">
        <title>Phylogenomics reveals the evolutionary origins of lichenization in chlorophyte algae.</title>
        <authorList>
            <person name="Puginier C."/>
            <person name="Libourel C."/>
            <person name="Otte J."/>
            <person name="Skaloud P."/>
            <person name="Haon M."/>
            <person name="Grisel S."/>
            <person name="Petersen M."/>
            <person name="Berrin J.G."/>
            <person name="Delaux P.M."/>
            <person name="Dal Grande F."/>
            <person name="Keller J."/>
        </authorList>
    </citation>
    <scope>NUCLEOTIDE SEQUENCE [LARGE SCALE GENOMIC DNA]</scope>
    <source>
        <strain evidence="2 3">SAG 2043</strain>
    </source>
</reference>
<name>A0AAW1R822_9CHLO</name>
<evidence type="ECO:0000256" key="1">
    <source>
        <dbReference type="SAM" id="Phobius"/>
    </source>
</evidence>
<protein>
    <submittedName>
        <fullName evidence="2">Uncharacterized protein</fullName>
    </submittedName>
</protein>
<evidence type="ECO:0000313" key="3">
    <source>
        <dbReference type="Proteomes" id="UP001489004"/>
    </source>
</evidence>
<feature type="transmembrane region" description="Helical" evidence="1">
    <location>
        <begin position="135"/>
        <end position="156"/>
    </location>
</feature>